<feature type="domain" description="Helicase ATP-binding" evidence="4">
    <location>
        <begin position="94"/>
        <end position="308"/>
    </location>
</feature>
<dbReference type="SMART" id="SM00490">
    <property type="entry name" value="HELICc"/>
    <property type="match status" value="1"/>
</dbReference>
<dbReference type="InterPro" id="IPR011545">
    <property type="entry name" value="DEAD/DEAH_box_helicase_dom"/>
</dbReference>
<evidence type="ECO:0000313" key="6">
    <source>
        <dbReference type="EMBL" id="MCP1388318.1"/>
    </source>
</evidence>
<protein>
    <submittedName>
        <fullName evidence="6">DEAD/DEAH box helicase</fullName>
    </submittedName>
</protein>
<keyword evidence="1" id="KW-0547">Nucleotide-binding</keyword>
<dbReference type="GO" id="GO:0004386">
    <property type="term" value="F:helicase activity"/>
    <property type="evidence" value="ECO:0007669"/>
    <property type="project" value="UniProtKB-KW"/>
</dbReference>
<keyword evidence="2" id="KW-0067">ATP-binding</keyword>
<sequence length="2120" mass="232550">MSTLIPVHASEHVLGGISEYLATAFSLANPETSNALKVFLEDTERGMFHGPYVRVQLPYARAIGWDGILDWMPSWFTPYHHQAEAFRRLRSRDERGERRPDPTLVITGTGSGKTESFLYPVLDHAARARAEGHTGVKALLLYPMNALANDQADRLAKLISSEPALAGVTAGIYTGEAKGSVRKVTAHSLINDPEEMRLNPPDILLTNYKMLDQLLLRPKDREIWRKSATSLQYLVLDEFHTYDGAQGTDVALLLRRLGLMLKQHQPDGYAGEYASNPLGRVTPVATSATLGGDDDRSRVLDFAATIFGEAFTPDAMVSEKTLTYSEWTEEIGQTFGYRDTPLPPDIDELRGIVDAVAADTSGRDHADVVLDIFRTQLWGLDEGADLDATIAAYAVHPITQALLDGDGKPKPLIPREDDEAKTLPEAMFDPIVLRSLGEDTAREFVTHLLTAVAHVRALAGEAYKFGGKRLPGVETHLWVREVSRIERAVTPTEDGQVFRFADDGQLRAGDAAVWLPAIYCRECGRAGWMTALEPGTDAVVLNGREIWKASVDKPELPRPLIDATNEYRRAVADGAEFGALGNEDGKRSLMWFHTSTRTLSPTEPSEEELADGSSVPVLTYSGLSAGDYARDEVCPNCGESDAVRYIGSSVATLLSVGLSNLFGMPSLAQEEKKTLVFADSVQDAAHRAGFVQARARAFGIRTLMRSVVAESDAGADHISVAQMPLRILERADRAEDPLRARFELLPPEIAEAPTFIPFWSKDADEDARREATTAVLQRLELDAALEFGQRAHLPRSLVSTGALAPSVVVDDAVLLGAASEALKSIDAVLFDVVDASAEEVQLQWMRGLLEQVRDRGGVYTPMFKSYLQDDANSWRLHNRYAKARGMRRFAKGGAPEFPRSGPALDDRDRGLTPLGSPRARYARWTSKVLGISAHDAAQVLTNVFRELANRGAVMAISTDTGGTIYAIPPEHVVVWSEKEPALLQCEVCNALLGVDKHTRALLDGVPCPTPGCPGTLGTEQIGENYYSQLYSSTTPRAIVAREHTGLIPKEERLALEHAFRGGDATQDPSAPNVLVATPTLEMGIDIGDLSTVMLASLPSSVSSYVQRVGRAGRLTGNSLVLAFVQGRGTTLPKLNQPLSVIAGSVVPPAAFLSATEILRRQTTAYLLDTLDFNAHGLDVRKVRDVFSFRNVSLLDVLTEEILQGVDSRVETFLATVQGSVDEATVNGVREWASGQGPDSLIGEMQRTRTLWDGEVKEFTARQEILRKRLNELEAKVDPNAGTENADPDLEREKRSTKAAFRRVSRDLGELLLDDYWISAMERYGLLPNFTLLDDAVELAVVVSQLNPSTMQIDPEAFELSRGVSSALTELAPGNTFYARGIAATVDAVEVGMNGVDIEQWRLCPACSYGERVDASAHPGACPECGAGAFADKGQVLDTARMRRVSAEVDKSRATIDDSRDFRHSLRYHTALSFSVPEGGRGARWFLSQGFGAEYLRYVDLSWFNLGRGPAAKKMLADHEIDAPLFAVCNYCGHLDSQKGENSKWDHRPWCPKRSAREEESVTVALNRTLRTQGVLLHVPVQLTAGDNATIPSLTAAILLGFKEVLGGDPDHLSVVAVRVPDGRGTTVEALLMHDNVPGGTGYLSQFASPEDVRGLIEHAYKAVRDCDCKNDERLACPDCLLPYTSTQQLEVTSRAAAERALRAILANHDHPSVDQDPLTAEWEPQTEAPSLDGASNLEVRFRRMVRKALEARNATVKDIPNAGSVEWHITFPTGEEWSMREQVDFGSTRPDFLFQHRRNPQLRPVAVYTDGAAFHFSPQHYRFPTDIQKRNSLHLRDKQVLPWNVTDAGLNWFAQEIDFASVPPSWVSEVAEKRTRAMDGIGNNEINFLKSSPITQLLTYLAEPQWASYALMDRALLQMLSTSLAPARIPGGVRLTFRDEICFDAAPVNGEMLPQLLLTDARTPGSITEDNWRDFLRFANIMWLANNTVVVDVGDGLEAPAAVAEPAATDLAGVAGQSVVETAMSELWTEAIEEFEDESEVVAALRMLAEAGAEPTEDIGEEIEFVPTAVSWPKLRIALLLERDDSYEDAEATLRELGWTLLYPDTLSRETIPAVLLDKE</sequence>
<evidence type="ECO:0000256" key="1">
    <source>
        <dbReference type="ARBA" id="ARBA00022741"/>
    </source>
</evidence>
<feature type="domain" description="Helicase C-terminal" evidence="5">
    <location>
        <begin position="986"/>
        <end position="1153"/>
    </location>
</feature>
<keyword evidence="6" id="KW-0347">Helicase</keyword>
<dbReference type="Gene3D" id="3.40.50.300">
    <property type="entry name" value="P-loop containing nucleotide triphosphate hydrolases"/>
    <property type="match status" value="2"/>
</dbReference>
<evidence type="ECO:0000256" key="3">
    <source>
        <dbReference type="SAM" id="MobiDB-lite"/>
    </source>
</evidence>
<reference evidence="6" key="1">
    <citation type="submission" date="2022-05" db="EMBL/GenBank/DDBJ databases">
        <title>Corynebacterium sp. TA-R-1 sp. nov., isolated from human feces.</title>
        <authorList>
            <person name="Shamsuzzaman M."/>
            <person name="Dahal R.H."/>
        </authorList>
    </citation>
    <scope>NUCLEOTIDE SEQUENCE</scope>
    <source>
        <strain evidence="6">TA-R-1</strain>
    </source>
</reference>
<keyword evidence="7" id="KW-1185">Reference proteome</keyword>
<comment type="caution">
    <text evidence="6">The sequence shown here is derived from an EMBL/GenBank/DDBJ whole genome shotgun (WGS) entry which is preliminary data.</text>
</comment>
<dbReference type="EMBL" id="JAMFTQ010000013">
    <property type="protein sequence ID" value="MCP1388318.1"/>
    <property type="molecule type" value="Genomic_DNA"/>
</dbReference>
<dbReference type="InterPro" id="IPR018973">
    <property type="entry name" value="MZB"/>
</dbReference>
<organism evidence="6 7">
    <name type="scientific">Corynebacterium stercoris</name>
    <dbReference type="NCBI Taxonomy" id="2943490"/>
    <lineage>
        <taxon>Bacteria</taxon>
        <taxon>Bacillati</taxon>
        <taxon>Actinomycetota</taxon>
        <taxon>Actinomycetes</taxon>
        <taxon>Mycobacteriales</taxon>
        <taxon>Corynebacteriaceae</taxon>
        <taxon>Corynebacterium</taxon>
    </lineage>
</organism>
<dbReference type="PROSITE" id="PS51194">
    <property type="entry name" value="HELICASE_CTER"/>
    <property type="match status" value="1"/>
</dbReference>
<name>A0ABT1G5J9_9CORY</name>
<dbReference type="PANTHER" id="PTHR47957:SF3">
    <property type="entry name" value="ATP-DEPENDENT HELICASE HRQ1"/>
    <property type="match status" value="1"/>
</dbReference>
<evidence type="ECO:0000256" key="2">
    <source>
        <dbReference type="ARBA" id="ARBA00022840"/>
    </source>
</evidence>
<feature type="region of interest" description="Disordered" evidence="3">
    <location>
        <begin position="891"/>
        <end position="910"/>
    </location>
</feature>
<dbReference type="RefSeq" id="WP_253578755.1">
    <property type="nucleotide sequence ID" value="NZ_JAMFTQ010000013.1"/>
</dbReference>
<dbReference type="SMART" id="SM00487">
    <property type="entry name" value="DEXDc"/>
    <property type="match status" value="1"/>
</dbReference>
<dbReference type="Pfam" id="PF09369">
    <property type="entry name" value="MZB"/>
    <property type="match status" value="1"/>
</dbReference>
<dbReference type="PROSITE" id="PS51192">
    <property type="entry name" value="HELICASE_ATP_BIND_1"/>
    <property type="match status" value="1"/>
</dbReference>
<dbReference type="Pfam" id="PF00271">
    <property type="entry name" value="Helicase_C"/>
    <property type="match status" value="1"/>
</dbReference>
<dbReference type="PANTHER" id="PTHR47957">
    <property type="entry name" value="ATP-DEPENDENT HELICASE HRQ1"/>
    <property type="match status" value="1"/>
</dbReference>
<dbReference type="SUPFAM" id="SSF52540">
    <property type="entry name" value="P-loop containing nucleoside triphosphate hydrolases"/>
    <property type="match status" value="2"/>
</dbReference>
<gene>
    <name evidence="6" type="ORF">M5J20_08985</name>
</gene>
<dbReference type="InterPro" id="IPR027417">
    <property type="entry name" value="P-loop_NTPase"/>
</dbReference>
<evidence type="ECO:0000259" key="5">
    <source>
        <dbReference type="PROSITE" id="PS51194"/>
    </source>
</evidence>
<evidence type="ECO:0000259" key="4">
    <source>
        <dbReference type="PROSITE" id="PS51192"/>
    </source>
</evidence>
<dbReference type="Pfam" id="PF00270">
    <property type="entry name" value="DEAD"/>
    <property type="match status" value="1"/>
</dbReference>
<proteinExistence type="predicted"/>
<dbReference type="Proteomes" id="UP001204000">
    <property type="component" value="Unassembled WGS sequence"/>
</dbReference>
<keyword evidence="6" id="KW-0378">Hydrolase</keyword>
<dbReference type="InterPro" id="IPR001650">
    <property type="entry name" value="Helicase_C-like"/>
</dbReference>
<dbReference type="InterPro" id="IPR014001">
    <property type="entry name" value="Helicase_ATP-bd"/>
</dbReference>
<accession>A0ABT1G5J9</accession>
<evidence type="ECO:0000313" key="7">
    <source>
        <dbReference type="Proteomes" id="UP001204000"/>
    </source>
</evidence>
<feature type="region of interest" description="Disordered" evidence="3">
    <location>
        <begin position="1710"/>
        <end position="1731"/>
    </location>
</feature>